<feature type="non-terminal residue" evidence="2">
    <location>
        <position position="1"/>
    </location>
</feature>
<comment type="caution">
    <text evidence="2">The sequence shown here is derived from an EMBL/GenBank/DDBJ whole genome shotgun (WGS) entry which is preliminary data.</text>
</comment>
<evidence type="ECO:0000256" key="1">
    <source>
        <dbReference type="SAM" id="MobiDB-lite"/>
    </source>
</evidence>
<dbReference type="Proteomes" id="UP000765509">
    <property type="component" value="Unassembled WGS sequence"/>
</dbReference>
<dbReference type="AlphaFoldDB" id="A0A9Q3IA44"/>
<feature type="region of interest" description="Disordered" evidence="1">
    <location>
        <begin position="37"/>
        <end position="81"/>
    </location>
</feature>
<protein>
    <submittedName>
        <fullName evidence="2">Uncharacterized protein</fullName>
    </submittedName>
</protein>
<keyword evidence="3" id="KW-1185">Reference proteome</keyword>
<name>A0A9Q3IA44_9BASI</name>
<reference evidence="2" key="1">
    <citation type="submission" date="2021-03" db="EMBL/GenBank/DDBJ databases">
        <title>Draft genome sequence of rust myrtle Austropuccinia psidii MF-1, a brazilian biotype.</title>
        <authorList>
            <person name="Quecine M.C."/>
            <person name="Pachon D.M.R."/>
            <person name="Bonatelli M.L."/>
            <person name="Correr F.H."/>
            <person name="Franceschini L.M."/>
            <person name="Leite T.F."/>
            <person name="Margarido G.R.A."/>
            <person name="Almeida C.A."/>
            <person name="Ferrarezi J.A."/>
            <person name="Labate C.A."/>
        </authorList>
    </citation>
    <scope>NUCLEOTIDE SEQUENCE</scope>
    <source>
        <strain evidence="2">MF-1</strain>
    </source>
</reference>
<feature type="compositionally biased region" description="Basic and acidic residues" evidence="1">
    <location>
        <begin position="55"/>
        <end position="78"/>
    </location>
</feature>
<evidence type="ECO:0000313" key="3">
    <source>
        <dbReference type="Proteomes" id="UP000765509"/>
    </source>
</evidence>
<proteinExistence type="predicted"/>
<gene>
    <name evidence="2" type="ORF">O181_071054</name>
</gene>
<sequence length="93" mass="10790">YIAAGNKLSKRYITIPESEESLEVQIAKRGTLFKTELSKQPQKEMEATIPSNQMDLDKEEARPGPELESFPQERHNWRMPELPPFPKVCTYKL</sequence>
<dbReference type="EMBL" id="AVOT02036762">
    <property type="protein sequence ID" value="MBW0531339.1"/>
    <property type="molecule type" value="Genomic_DNA"/>
</dbReference>
<evidence type="ECO:0000313" key="2">
    <source>
        <dbReference type="EMBL" id="MBW0531339.1"/>
    </source>
</evidence>
<accession>A0A9Q3IA44</accession>
<organism evidence="2 3">
    <name type="scientific">Austropuccinia psidii MF-1</name>
    <dbReference type="NCBI Taxonomy" id="1389203"/>
    <lineage>
        <taxon>Eukaryota</taxon>
        <taxon>Fungi</taxon>
        <taxon>Dikarya</taxon>
        <taxon>Basidiomycota</taxon>
        <taxon>Pucciniomycotina</taxon>
        <taxon>Pucciniomycetes</taxon>
        <taxon>Pucciniales</taxon>
        <taxon>Sphaerophragmiaceae</taxon>
        <taxon>Austropuccinia</taxon>
    </lineage>
</organism>